<dbReference type="CDD" id="cd18186">
    <property type="entry name" value="BTB_POZ_ZBTB_KLHL-like"/>
    <property type="match status" value="1"/>
</dbReference>
<dbReference type="EMBL" id="JACCJB010000023">
    <property type="protein sequence ID" value="KAF6218132.1"/>
    <property type="molecule type" value="Genomic_DNA"/>
</dbReference>
<dbReference type="RefSeq" id="XP_037147567.1">
    <property type="nucleotide sequence ID" value="XM_037296993.1"/>
</dbReference>
<dbReference type="GeneID" id="59334495"/>
<reference evidence="1 2" key="1">
    <citation type="journal article" date="2020" name="Genomics">
        <title>Complete, high-quality genomes from long-read metagenomic sequencing of two wolf lichen thalli reveals enigmatic genome architecture.</title>
        <authorList>
            <person name="McKenzie S.K."/>
            <person name="Walston R.F."/>
            <person name="Allen J.L."/>
        </authorList>
    </citation>
    <scope>NUCLEOTIDE SEQUENCE [LARGE SCALE GENOMIC DNA]</scope>
    <source>
        <strain evidence="1">WasteWater1</strain>
    </source>
</reference>
<protein>
    <recommendedName>
        <fullName evidence="3">BTB domain-containing protein</fullName>
    </recommendedName>
</protein>
<gene>
    <name evidence="1" type="ORF">HO133_006091</name>
</gene>
<proteinExistence type="predicted"/>
<keyword evidence="2" id="KW-1185">Reference proteome</keyword>
<dbReference type="InterPro" id="IPR011333">
    <property type="entry name" value="SKP1/BTB/POZ_sf"/>
</dbReference>
<dbReference type="Gene3D" id="3.30.710.10">
    <property type="entry name" value="Potassium Channel Kv1.1, Chain A"/>
    <property type="match status" value="1"/>
</dbReference>
<organism evidence="1 2">
    <name type="scientific">Letharia lupina</name>
    <dbReference type="NCBI Taxonomy" id="560253"/>
    <lineage>
        <taxon>Eukaryota</taxon>
        <taxon>Fungi</taxon>
        <taxon>Dikarya</taxon>
        <taxon>Ascomycota</taxon>
        <taxon>Pezizomycotina</taxon>
        <taxon>Lecanoromycetes</taxon>
        <taxon>OSLEUM clade</taxon>
        <taxon>Lecanoromycetidae</taxon>
        <taxon>Lecanorales</taxon>
        <taxon>Lecanorineae</taxon>
        <taxon>Parmeliaceae</taxon>
        <taxon>Letharia</taxon>
    </lineage>
</organism>
<dbReference type="PANTHER" id="PTHR47843:SF5">
    <property type="entry name" value="BTB_POZ DOMAIN PROTEIN"/>
    <property type="match status" value="1"/>
</dbReference>
<evidence type="ECO:0000313" key="2">
    <source>
        <dbReference type="Proteomes" id="UP000593566"/>
    </source>
</evidence>
<accession>A0A8H6C716</accession>
<dbReference type="PANTHER" id="PTHR47843">
    <property type="entry name" value="BTB DOMAIN-CONTAINING PROTEIN-RELATED"/>
    <property type="match status" value="1"/>
</dbReference>
<name>A0A8H6C716_9LECA</name>
<evidence type="ECO:0008006" key="3">
    <source>
        <dbReference type="Google" id="ProtNLM"/>
    </source>
</evidence>
<dbReference type="Proteomes" id="UP000593566">
    <property type="component" value="Unassembled WGS sequence"/>
</dbReference>
<sequence>MAAQSRSSVYASAPFKFIVEGEPLYIHSDLVSLHSKPLDRMIHAPMAEAQKGFATLEDVDEGTFVRFIEWAHKGYYTAAEFTTDEARSSRTSGNQNHDEVVPTTQEADFPGETIRLASEENFDFAPVIEAEPEPEPMSWDAPLASSYKKGKKVKKVIHFDRLDQKGGLKESFISRRYTVRQSAVEIPPPRPNHHPEEDYTDVFLSHVQLYVFADAYDIQPLRVLALEELHATLAIHTLYPERTGDIIALLRYVYANTRKLREGVEDVRNLVTQYVGYEMGMLIRDPAFGDLIIKDGGDLLGDILRMVGQRTS</sequence>
<evidence type="ECO:0000313" key="1">
    <source>
        <dbReference type="EMBL" id="KAF6218132.1"/>
    </source>
</evidence>
<dbReference type="AlphaFoldDB" id="A0A8H6C716"/>
<dbReference type="SUPFAM" id="SSF54695">
    <property type="entry name" value="POZ domain"/>
    <property type="match status" value="1"/>
</dbReference>
<comment type="caution">
    <text evidence="1">The sequence shown here is derived from an EMBL/GenBank/DDBJ whole genome shotgun (WGS) entry which is preliminary data.</text>
</comment>